<dbReference type="RefSeq" id="WP_050430009.1">
    <property type="nucleotide sequence ID" value="NZ_CP012159.1"/>
</dbReference>
<keyword evidence="2" id="KW-1185">Reference proteome</keyword>
<accession>A0A0K1EAH8</accession>
<evidence type="ECO:0000313" key="2">
    <source>
        <dbReference type="Proteomes" id="UP000067626"/>
    </source>
</evidence>
<protein>
    <submittedName>
        <fullName evidence="1">Uncharacterized protein</fullName>
    </submittedName>
</protein>
<dbReference type="InterPro" id="IPR058093">
    <property type="entry name" value="LA_2272-like"/>
</dbReference>
<name>A0A0K1EAH8_CHOCO</name>
<reference evidence="1 2" key="1">
    <citation type="submission" date="2015-07" db="EMBL/GenBank/DDBJ databases">
        <title>Genome analysis of myxobacterium Chondromyces crocatus Cm c5 reveals a high potential for natural compound synthesis and the genetic basis for the loss of fruiting body formation.</title>
        <authorList>
            <person name="Zaburannyi N."/>
            <person name="Bunk B."/>
            <person name="Maier J."/>
            <person name="Overmann J."/>
            <person name="Mueller R."/>
        </authorList>
    </citation>
    <scope>NUCLEOTIDE SEQUENCE [LARGE SCALE GENOMIC DNA]</scope>
    <source>
        <strain evidence="1 2">Cm c5</strain>
    </source>
</reference>
<evidence type="ECO:0000313" key="1">
    <source>
        <dbReference type="EMBL" id="AKT37677.1"/>
    </source>
</evidence>
<dbReference type="Proteomes" id="UP000067626">
    <property type="component" value="Chromosome"/>
</dbReference>
<dbReference type="EMBL" id="CP012159">
    <property type="protein sequence ID" value="AKT37677.1"/>
    <property type="molecule type" value="Genomic_DNA"/>
</dbReference>
<organism evidence="1 2">
    <name type="scientific">Chondromyces crocatus</name>
    <dbReference type="NCBI Taxonomy" id="52"/>
    <lineage>
        <taxon>Bacteria</taxon>
        <taxon>Pseudomonadati</taxon>
        <taxon>Myxococcota</taxon>
        <taxon>Polyangia</taxon>
        <taxon>Polyangiales</taxon>
        <taxon>Polyangiaceae</taxon>
        <taxon>Chondromyces</taxon>
    </lineage>
</organism>
<dbReference type="KEGG" id="ccro:CMC5_018190"/>
<sequence length="257" mass="26726">MGLAQLGLFQSSARDFGGAVQLGLAYTRADERFVGLLQLSLARNEAVTFLGPLQISAMNHAATFMGGLQLGLVNNVRVEDPAAADVRFVGLAQIGLLNEVTRGPLMGIGQFGILSYVGGHLYGFGQLGFINAADSFHGVLQAGFANVVTNGSFDGFGQFGVGNFVDQHFNGFLQTALIFNGATRAFRGVAQISALVNLVTRELAGASIGIVNKTEQTTGLQAGLVNLTGKLRGVQLGLVNISDDGGLPFAPVLNVGL</sequence>
<proteinExistence type="predicted"/>
<dbReference type="AlphaFoldDB" id="A0A0K1EAH8"/>
<gene>
    <name evidence="1" type="ORF">CMC5_018190</name>
</gene>
<dbReference type="NCBIfam" id="NF047436">
    <property type="entry name" value="LA_2272_repeat"/>
    <property type="match status" value="2"/>
</dbReference>
<dbReference type="OrthoDB" id="5494779at2"/>